<dbReference type="PANTHER" id="PTHR43684:SF4">
    <property type="entry name" value="ENOYL-COA HYDRATASE_ISOMERASE FAMILY PROTEIN (AFU_ORTHOLOGUE AFUA_1G01890)"/>
    <property type="match status" value="1"/>
</dbReference>
<gene>
    <name evidence="2" type="ORF">GCM10011498_17370</name>
</gene>
<dbReference type="SUPFAM" id="SSF52096">
    <property type="entry name" value="ClpP/crotonase"/>
    <property type="match status" value="1"/>
</dbReference>
<keyword evidence="3" id="KW-1185">Reference proteome</keyword>
<dbReference type="AlphaFoldDB" id="A0A916QW35"/>
<dbReference type="EMBL" id="BMKA01000002">
    <property type="protein sequence ID" value="GGA17304.1"/>
    <property type="molecule type" value="Genomic_DNA"/>
</dbReference>
<dbReference type="Proteomes" id="UP000628017">
    <property type="component" value="Unassembled WGS sequence"/>
</dbReference>
<organism evidence="2 3">
    <name type="scientific">Neptunicoccus cionae</name>
    <dbReference type="NCBI Taxonomy" id="2035344"/>
    <lineage>
        <taxon>Bacteria</taxon>
        <taxon>Pseudomonadati</taxon>
        <taxon>Pseudomonadota</taxon>
        <taxon>Alphaproteobacteria</taxon>
        <taxon>Rhodobacterales</taxon>
        <taxon>Paracoccaceae</taxon>
        <taxon>Neptunicoccus</taxon>
    </lineage>
</organism>
<comment type="caution">
    <text evidence="2">The sequence shown here is derived from an EMBL/GenBank/DDBJ whole genome shotgun (WGS) entry which is preliminary data.</text>
</comment>
<evidence type="ECO:0000256" key="1">
    <source>
        <dbReference type="ARBA" id="ARBA00005254"/>
    </source>
</evidence>
<dbReference type="NCBIfam" id="NF006109">
    <property type="entry name" value="PRK08260.1"/>
    <property type="match status" value="1"/>
</dbReference>
<name>A0A916QW35_9RHOB</name>
<dbReference type="PANTHER" id="PTHR43684">
    <property type="match status" value="1"/>
</dbReference>
<sequence length="291" mass="31454">MTFSTIQTDISDNVMTLTLNRPEKLNAFNDTMMDEMIAALDIADAVDDVRAIVVTGAGRGFCAGADLDDADAFSSADLDPKSTDPTTWNNPQNRDSGGMLALRLFRCLKPVIAAVNGPSVGIGSTMQLPMDIRIASDTAKFGFVFTRRGIVPEAASSWFLSRAVGLSTALEWCYSGRVFGAEEALEAGLIRSIHAPDDLLPAAYAIAREIADNAAPVSVAMTRQMLWQMAGAPHPMMAHQIDSRAVAARNAQGDAAEGISSFFEKRQAEFPDRVSTDMPGFYPWWNEPPWA</sequence>
<dbReference type="CDD" id="cd06558">
    <property type="entry name" value="crotonase-like"/>
    <property type="match status" value="1"/>
</dbReference>
<evidence type="ECO:0000313" key="3">
    <source>
        <dbReference type="Proteomes" id="UP000628017"/>
    </source>
</evidence>
<dbReference type="InterPro" id="IPR051053">
    <property type="entry name" value="ECH/Chromodomain_protein"/>
</dbReference>
<proteinExistence type="inferred from homology"/>
<reference evidence="2" key="2">
    <citation type="submission" date="2020-09" db="EMBL/GenBank/DDBJ databases">
        <authorList>
            <person name="Sun Q."/>
            <person name="Zhou Y."/>
        </authorList>
    </citation>
    <scope>NUCLEOTIDE SEQUENCE</scope>
    <source>
        <strain evidence="2">CGMCC 1.15880</strain>
    </source>
</reference>
<dbReference type="InterPro" id="IPR029045">
    <property type="entry name" value="ClpP/crotonase-like_dom_sf"/>
</dbReference>
<evidence type="ECO:0000313" key="2">
    <source>
        <dbReference type="EMBL" id="GGA17304.1"/>
    </source>
</evidence>
<dbReference type="RefSeq" id="WP_188673461.1">
    <property type="nucleotide sequence ID" value="NZ_BMKA01000002.1"/>
</dbReference>
<dbReference type="Pfam" id="PF00378">
    <property type="entry name" value="ECH_1"/>
    <property type="match status" value="1"/>
</dbReference>
<comment type="similarity">
    <text evidence="1">Belongs to the enoyl-CoA hydratase/isomerase family.</text>
</comment>
<dbReference type="Gene3D" id="3.90.226.10">
    <property type="entry name" value="2-enoyl-CoA Hydratase, Chain A, domain 1"/>
    <property type="match status" value="1"/>
</dbReference>
<protein>
    <submittedName>
        <fullName evidence="2">Enoyl-CoA hydratase</fullName>
    </submittedName>
</protein>
<dbReference type="InterPro" id="IPR001753">
    <property type="entry name" value="Enoyl-CoA_hydra/iso"/>
</dbReference>
<dbReference type="GO" id="GO:0003824">
    <property type="term" value="F:catalytic activity"/>
    <property type="evidence" value="ECO:0007669"/>
    <property type="project" value="UniProtKB-ARBA"/>
</dbReference>
<accession>A0A916QW35</accession>
<reference evidence="2" key="1">
    <citation type="journal article" date="2014" name="Int. J. Syst. Evol. Microbiol.">
        <title>Complete genome sequence of Corynebacterium casei LMG S-19264T (=DSM 44701T), isolated from a smear-ripened cheese.</title>
        <authorList>
            <consortium name="US DOE Joint Genome Institute (JGI-PGF)"/>
            <person name="Walter F."/>
            <person name="Albersmeier A."/>
            <person name="Kalinowski J."/>
            <person name="Ruckert C."/>
        </authorList>
    </citation>
    <scope>NUCLEOTIDE SEQUENCE</scope>
    <source>
        <strain evidence="2">CGMCC 1.15880</strain>
    </source>
</reference>